<comment type="caution">
    <text evidence="2">The sequence shown here is derived from an EMBL/GenBank/DDBJ whole genome shotgun (WGS) entry which is preliminary data.</text>
</comment>
<keyword evidence="1" id="KW-0472">Membrane</keyword>
<sequence>MEHNIIHRDISHSNIFVQAEDFKGKEEEEFKVTEHCLIFINEIIKNKKRNTMHMNNEPLHYRTGTPKFITRSPAIDCLLADDIKFPKSVFWCIVVFLLLAIPLGSALEDPMAPMDPNKFGLNHAWKCIANHEISSSNNGLDNLAAQIRPKWGLIEPAPHILHLHKVMQQIILEYIDLWKTQKKDVRLTQAKATVKPAWTEGGIPSKEYELLLFILWLSLTILWYLGHQTMRQGTSSYNDGTFMYNKGVASYKEVPQSLPPLPHLFKGCQMTRQGMESYEDTGSYKEVPQSLPPLPCFITGGQLPLESSLDMDIFAKSLPSTLVSLSTGFLPLSPTFDVHMLDTDTNPEA</sequence>
<evidence type="ECO:0000313" key="3">
    <source>
        <dbReference type="Proteomes" id="UP000807025"/>
    </source>
</evidence>
<evidence type="ECO:0000256" key="1">
    <source>
        <dbReference type="SAM" id="Phobius"/>
    </source>
</evidence>
<keyword evidence="1" id="KW-0812">Transmembrane</keyword>
<name>A0A9P5ZSD8_PLEER</name>
<keyword evidence="1" id="KW-1133">Transmembrane helix</keyword>
<organism evidence="2 3">
    <name type="scientific">Pleurotus eryngii</name>
    <name type="common">Boletus of the steppes</name>
    <dbReference type="NCBI Taxonomy" id="5323"/>
    <lineage>
        <taxon>Eukaryota</taxon>
        <taxon>Fungi</taxon>
        <taxon>Dikarya</taxon>
        <taxon>Basidiomycota</taxon>
        <taxon>Agaricomycotina</taxon>
        <taxon>Agaricomycetes</taxon>
        <taxon>Agaricomycetidae</taxon>
        <taxon>Agaricales</taxon>
        <taxon>Pleurotineae</taxon>
        <taxon>Pleurotaceae</taxon>
        <taxon>Pleurotus</taxon>
    </lineage>
</organism>
<protein>
    <submittedName>
        <fullName evidence="2">Uncharacterized protein</fullName>
    </submittedName>
</protein>
<feature type="transmembrane region" description="Helical" evidence="1">
    <location>
        <begin position="208"/>
        <end position="226"/>
    </location>
</feature>
<gene>
    <name evidence="2" type="ORF">BDN71DRAFT_1433937</name>
</gene>
<reference evidence="2" key="1">
    <citation type="submission" date="2020-11" db="EMBL/GenBank/DDBJ databases">
        <authorList>
            <consortium name="DOE Joint Genome Institute"/>
            <person name="Ahrendt S."/>
            <person name="Riley R."/>
            <person name="Andreopoulos W."/>
            <person name="Labutti K."/>
            <person name="Pangilinan J."/>
            <person name="Ruiz-Duenas F.J."/>
            <person name="Barrasa J.M."/>
            <person name="Sanchez-Garcia M."/>
            <person name="Camarero S."/>
            <person name="Miyauchi S."/>
            <person name="Serrano A."/>
            <person name="Linde D."/>
            <person name="Babiker R."/>
            <person name="Drula E."/>
            <person name="Ayuso-Fernandez I."/>
            <person name="Pacheco R."/>
            <person name="Padilla G."/>
            <person name="Ferreira P."/>
            <person name="Barriuso J."/>
            <person name="Kellner H."/>
            <person name="Castanera R."/>
            <person name="Alfaro M."/>
            <person name="Ramirez L."/>
            <person name="Pisabarro A.G."/>
            <person name="Kuo A."/>
            <person name="Tritt A."/>
            <person name="Lipzen A."/>
            <person name="He G."/>
            <person name="Yan M."/>
            <person name="Ng V."/>
            <person name="Cullen D."/>
            <person name="Martin F."/>
            <person name="Rosso M.-N."/>
            <person name="Henrissat B."/>
            <person name="Hibbett D."/>
            <person name="Martinez A.T."/>
            <person name="Grigoriev I.V."/>
        </authorList>
    </citation>
    <scope>NUCLEOTIDE SEQUENCE</scope>
    <source>
        <strain evidence="2">ATCC 90797</strain>
    </source>
</reference>
<dbReference type="Proteomes" id="UP000807025">
    <property type="component" value="Unassembled WGS sequence"/>
</dbReference>
<feature type="transmembrane region" description="Helical" evidence="1">
    <location>
        <begin position="88"/>
        <end position="107"/>
    </location>
</feature>
<proteinExistence type="predicted"/>
<keyword evidence="3" id="KW-1185">Reference proteome</keyword>
<dbReference type="EMBL" id="MU154618">
    <property type="protein sequence ID" value="KAF9491504.1"/>
    <property type="molecule type" value="Genomic_DNA"/>
</dbReference>
<dbReference type="AlphaFoldDB" id="A0A9P5ZSD8"/>
<accession>A0A9P5ZSD8</accession>
<evidence type="ECO:0000313" key="2">
    <source>
        <dbReference type="EMBL" id="KAF9491504.1"/>
    </source>
</evidence>